<dbReference type="SUPFAM" id="SSF53448">
    <property type="entry name" value="Nucleotide-diphospho-sugar transferases"/>
    <property type="match status" value="1"/>
</dbReference>
<dbReference type="PANTHER" id="PTHR43685">
    <property type="entry name" value="GLYCOSYLTRANSFERASE"/>
    <property type="match status" value="1"/>
</dbReference>
<evidence type="ECO:0000256" key="1">
    <source>
        <dbReference type="ARBA" id="ARBA00006739"/>
    </source>
</evidence>
<dbReference type="Proteomes" id="UP001497493">
    <property type="component" value="Chromosome"/>
</dbReference>
<keyword evidence="6" id="KW-1185">Reference proteome</keyword>
<accession>A0ABM9NEL2</accession>
<evidence type="ECO:0000256" key="2">
    <source>
        <dbReference type="ARBA" id="ARBA00022676"/>
    </source>
</evidence>
<evidence type="ECO:0000256" key="3">
    <source>
        <dbReference type="ARBA" id="ARBA00022679"/>
    </source>
</evidence>
<dbReference type="InterPro" id="IPR050834">
    <property type="entry name" value="Glycosyltransf_2"/>
</dbReference>
<name>A0ABM9NEL2_9GAMM</name>
<keyword evidence="2" id="KW-0328">Glycosyltransferase</keyword>
<feature type="domain" description="Glycosyltransferase 2-like" evidence="4">
    <location>
        <begin position="1"/>
        <end position="113"/>
    </location>
</feature>
<sequence length="668" mass="75274">MPVYNTERYLAGAIESILSQTFANFEFVIVDDGSTDGSSAILHHYAAMDARIRLVRQPNRGVAAATNHGLRLAACELVALMDSDDLALPERLAVQKAFLDAHPQWAAVGSQWLMIDAEDRILGLDLHATEPGVAEDLLFSYQALHNPTVMFRKSAFWAVGGYAEDRSMVVQDYDLFMRLRLAGQRLGNVPQVLYRWRLNPHGITMGKSRAQTLSAHAVRRDGFARYLARDPDAARATARRLVTRFPAGTWFDDKLNAEVPDLQDDFLLAAAYGETGASRSEALEHRVLRWLRNHDREPSALIQCLRDNGLPWFAELLAAQTGGPPVVSGADGSAFAAGESGCPLTFLLPFGDDHADLRERLRTLAPCPGAEVILFPVQGQRLPPIDSGALPPSLRLKALSEVPEDDAWATALASASGEYLGYLEEGFRFDPEVLGRALSLIGREGHDIVFVPLDIYYREALDHCGNPHRDPAPEPRWTPWTLLRRDRFKLTGFIHRRACLKELTVPLRECAATAPLALAMYLARRPGIHILNGRHRQFIPRLGFANQVLAVFKERLLQWYFDSGNGRLPLRAYWDRLPEARVAAIQAALDEEWRTGRFTVYWNNRLEIIEFLLRNAAIPWRWSLFRELARRYPSDMKAILTAHRRYLSAWVLRGYLLIARIVARVWAR</sequence>
<dbReference type="Gene3D" id="3.90.550.10">
    <property type="entry name" value="Spore Coat Polysaccharide Biosynthesis Protein SpsA, Chain A"/>
    <property type="match status" value="1"/>
</dbReference>
<evidence type="ECO:0000313" key="6">
    <source>
        <dbReference type="Proteomes" id="UP001497493"/>
    </source>
</evidence>
<evidence type="ECO:0000313" key="5">
    <source>
        <dbReference type="EMBL" id="CAL1239033.1"/>
    </source>
</evidence>
<comment type="similarity">
    <text evidence="1">Belongs to the glycosyltransferase 2 family.</text>
</comment>
<organism evidence="5 6">
    <name type="scientific">Candidatus Methylocalor cossyra</name>
    <dbReference type="NCBI Taxonomy" id="3108543"/>
    <lineage>
        <taxon>Bacteria</taxon>
        <taxon>Pseudomonadati</taxon>
        <taxon>Pseudomonadota</taxon>
        <taxon>Gammaproteobacteria</taxon>
        <taxon>Methylococcales</taxon>
        <taxon>Methylococcaceae</taxon>
        <taxon>Candidatus Methylocalor</taxon>
    </lineage>
</organism>
<protein>
    <submittedName>
        <fullName evidence="5">Glyco_trans_2-like domain-containing protein</fullName>
    </submittedName>
</protein>
<dbReference type="InterPro" id="IPR029044">
    <property type="entry name" value="Nucleotide-diphossugar_trans"/>
</dbReference>
<gene>
    <name evidence="5" type="ORF">MECH1_V1_0257</name>
</gene>
<dbReference type="InterPro" id="IPR001173">
    <property type="entry name" value="Glyco_trans_2-like"/>
</dbReference>
<reference evidence="5 6" key="1">
    <citation type="submission" date="2024-04" db="EMBL/GenBank/DDBJ databases">
        <authorList>
            <person name="Cremers G."/>
        </authorList>
    </citation>
    <scope>NUCLEOTIDE SEQUENCE [LARGE SCALE GENOMIC DNA]</scope>
    <source>
        <strain evidence="5">MeCH1-AG</strain>
    </source>
</reference>
<evidence type="ECO:0000259" key="4">
    <source>
        <dbReference type="Pfam" id="PF00535"/>
    </source>
</evidence>
<dbReference type="PANTHER" id="PTHR43685:SF5">
    <property type="entry name" value="GLYCOSYLTRANSFERASE EPSE-RELATED"/>
    <property type="match status" value="1"/>
</dbReference>
<keyword evidence="3" id="KW-0808">Transferase</keyword>
<dbReference type="Pfam" id="PF00535">
    <property type="entry name" value="Glycos_transf_2"/>
    <property type="match status" value="1"/>
</dbReference>
<proteinExistence type="inferred from homology"/>
<dbReference type="EMBL" id="OZ026884">
    <property type="protein sequence ID" value="CAL1239033.1"/>
    <property type="molecule type" value="Genomic_DNA"/>
</dbReference>